<feature type="transmembrane region" description="Helical" evidence="5">
    <location>
        <begin position="104"/>
        <end position="123"/>
    </location>
</feature>
<dbReference type="InterPro" id="IPR006977">
    <property type="entry name" value="Yip1_dom"/>
</dbReference>
<dbReference type="Pfam" id="PF04893">
    <property type="entry name" value="Yip1"/>
    <property type="match status" value="1"/>
</dbReference>
<feature type="domain" description="Yip1" evidence="6">
    <location>
        <begin position="9"/>
        <end position="177"/>
    </location>
</feature>
<comment type="subcellular location">
    <subcellularLocation>
        <location evidence="1">Membrane</location>
        <topology evidence="1">Multi-pass membrane protein</topology>
    </subcellularLocation>
</comment>
<sequence>MIVPAYAKMLVSSHAGWEDVERVHPSVISLFLFLVLPMSFVPPAMILYAGFDYGANYFEAASRITWVASSLLFLVAELVTVPLMAWAITSIAETRGIRAKYSDTFAVASIAAVPMWLSSVALFVPNPLFVIGIVLLGLIAAISLIYHGIAGLMHLHEEVEVAAITYTTICFGVIAWMVLISLVFLPLL</sequence>
<dbReference type="EMBL" id="VMNH01000005">
    <property type="protein sequence ID" value="TVO77074.1"/>
    <property type="molecule type" value="Genomic_DNA"/>
</dbReference>
<evidence type="ECO:0000256" key="1">
    <source>
        <dbReference type="ARBA" id="ARBA00004141"/>
    </source>
</evidence>
<comment type="caution">
    <text evidence="7">The sequence shown here is derived from an EMBL/GenBank/DDBJ whole genome shotgun (WGS) entry which is preliminary data.</text>
</comment>
<proteinExistence type="predicted"/>
<feature type="transmembrane region" description="Helical" evidence="5">
    <location>
        <begin position="161"/>
        <end position="185"/>
    </location>
</feature>
<evidence type="ECO:0000313" key="7">
    <source>
        <dbReference type="EMBL" id="TVO77074.1"/>
    </source>
</evidence>
<reference evidence="7 8" key="1">
    <citation type="submission" date="2019-07" db="EMBL/GenBank/DDBJ databases">
        <title>The pathways for chlorine oxyanion respiration interact through the shared metabolite chlorate.</title>
        <authorList>
            <person name="Barnum T.P."/>
            <person name="Cheng Y."/>
            <person name="Hill K.A."/>
            <person name="Lucas L.N."/>
            <person name="Carlson H.K."/>
            <person name="Coates J.D."/>
        </authorList>
    </citation>
    <scope>NUCLEOTIDE SEQUENCE [LARGE SCALE GENOMIC DNA]</scope>
    <source>
        <strain evidence="7 8">BK-1</strain>
    </source>
</reference>
<keyword evidence="3 5" id="KW-1133">Transmembrane helix</keyword>
<organism evidence="7 8">
    <name type="scientific">Sedimenticola selenatireducens</name>
    <dbReference type="NCBI Taxonomy" id="191960"/>
    <lineage>
        <taxon>Bacteria</taxon>
        <taxon>Pseudomonadati</taxon>
        <taxon>Pseudomonadota</taxon>
        <taxon>Gammaproteobacteria</taxon>
        <taxon>Chromatiales</taxon>
        <taxon>Sedimenticolaceae</taxon>
        <taxon>Sedimenticola</taxon>
    </lineage>
</organism>
<evidence type="ECO:0000256" key="2">
    <source>
        <dbReference type="ARBA" id="ARBA00022692"/>
    </source>
</evidence>
<evidence type="ECO:0000256" key="4">
    <source>
        <dbReference type="ARBA" id="ARBA00023136"/>
    </source>
</evidence>
<feature type="transmembrane region" description="Helical" evidence="5">
    <location>
        <begin position="30"/>
        <end position="51"/>
    </location>
</feature>
<accession>A0A557SI39</accession>
<keyword evidence="2 5" id="KW-0812">Transmembrane</keyword>
<dbReference type="GO" id="GO:0016020">
    <property type="term" value="C:membrane"/>
    <property type="evidence" value="ECO:0007669"/>
    <property type="project" value="UniProtKB-SubCell"/>
</dbReference>
<evidence type="ECO:0000259" key="6">
    <source>
        <dbReference type="Pfam" id="PF04893"/>
    </source>
</evidence>
<protein>
    <submittedName>
        <fullName evidence="7">YIP1 family protein</fullName>
    </submittedName>
</protein>
<name>A0A557SI39_9GAMM</name>
<evidence type="ECO:0000256" key="3">
    <source>
        <dbReference type="ARBA" id="ARBA00022989"/>
    </source>
</evidence>
<dbReference type="RefSeq" id="WP_144358203.1">
    <property type="nucleotide sequence ID" value="NZ_VMNH01000005.1"/>
</dbReference>
<keyword evidence="4 5" id="KW-0472">Membrane</keyword>
<dbReference type="OrthoDB" id="8526565at2"/>
<evidence type="ECO:0000256" key="5">
    <source>
        <dbReference type="SAM" id="Phobius"/>
    </source>
</evidence>
<evidence type="ECO:0000313" key="8">
    <source>
        <dbReference type="Proteomes" id="UP000316649"/>
    </source>
</evidence>
<dbReference type="AlphaFoldDB" id="A0A557SI39"/>
<dbReference type="Proteomes" id="UP000316649">
    <property type="component" value="Unassembled WGS sequence"/>
</dbReference>
<keyword evidence="8" id="KW-1185">Reference proteome</keyword>
<gene>
    <name evidence="7" type="ORF">FHP88_06530</name>
</gene>
<feature type="transmembrane region" description="Helical" evidence="5">
    <location>
        <begin position="71"/>
        <end position="92"/>
    </location>
</feature>
<feature type="transmembrane region" description="Helical" evidence="5">
    <location>
        <begin position="129"/>
        <end position="149"/>
    </location>
</feature>